<gene>
    <name evidence="2" type="ORF">Q0590_13145</name>
</gene>
<dbReference type="RefSeq" id="WP_302038010.1">
    <property type="nucleotide sequence ID" value="NZ_JAUKPO010000006.1"/>
</dbReference>
<name>A0ABT8R541_9BACT</name>
<feature type="signal peptide" evidence="1">
    <location>
        <begin position="1"/>
        <end position="19"/>
    </location>
</feature>
<evidence type="ECO:0000313" key="3">
    <source>
        <dbReference type="Proteomes" id="UP001168528"/>
    </source>
</evidence>
<keyword evidence="1" id="KW-0732">Signal</keyword>
<dbReference type="Proteomes" id="UP001168528">
    <property type="component" value="Unassembled WGS sequence"/>
</dbReference>
<sequence length="236" mass="27293">MKKIGILILFFCWYLPASAQSLDTGYKPKLDSLPKPLFIIKWAPLGIIDFDPTMQFGLEYLPSGMWSVQQEVGYGRFGYSGFFTPDEEDMQQKEVWRFRTEARKYLSHNRPKPTGAYLAFEVLYKRVNYKGNEEIGRNCVNGRCEYRELVQNKIFKDALGFHIKFGVQTRIGKRALLDCYMGIGGRNVHVKATNKELEEFWKDDHTMLVANPQRPGNYGLVSGNLGFKLGYLLYKQ</sequence>
<organism evidence="2 3">
    <name type="scientific">Rhodocytophaga aerolata</name>
    <dbReference type="NCBI Taxonomy" id="455078"/>
    <lineage>
        <taxon>Bacteria</taxon>
        <taxon>Pseudomonadati</taxon>
        <taxon>Bacteroidota</taxon>
        <taxon>Cytophagia</taxon>
        <taxon>Cytophagales</taxon>
        <taxon>Rhodocytophagaceae</taxon>
        <taxon>Rhodocytophaga</taxon>
    </lineage>
</organism>
<accession>A0ABT8R541</accession>
<keyword evidence="3" id="KW-1185">Reference proteome</keyword>
<comment type="caution">
    <text evidence="2">The sequence shown here is derived from an EMBL/GenBank/DDBJ whole genome shotgun (WGS) entry which is preliminary data.</text>
</comment>
<evidence type="ECO:0000313" key="2">
    <source>
        <dbReference type="EMBL" id="MDO1447209.1"/>
    </source>
</evidence>
<proteinExistence type="predicted"/>
<reference evidence="2" key="1">
    <citation type="submission" date="2023-07" db="EMBL/GenBank/DDBJ databases">
        <title>The genome sequence of Rhodocytophaga aerolata KACC 12507.</title>
        <authorList>
            <person name="Zhang X."/>
        </authorList>
    </citation>
    <scope>NUCLEOTIDE SEQUENCE</scope>
    <source>
        <strain evidence="2">KACC 12507</strain>
    </source>
</reference>
<feature type="chain" id="PRO_5047099531" evidence="1">
    <location>
        <begin position="20"/>
        <end position="236"/>
    </location>
</feature>
<dbReference type="EMBL" id="JAUKPO010000006">
    <property type="protein sequence ID" value="MDO1447209.1"/>
    <property type="molecule type" value="Genomic_DNA"/>
</dbReference>
<evidence type="ECO:0000256" key="1">
    <source>
        <dbReference type="SAM" id="SignalP"/>
    </source>
</evidence>
<protein>
    <submittedName>
        <fullName evidence="2">DUF3575 domain-containing protein</fullName>
    </submittedName>
</protein>